<protein>
    <submittedName>
        <fullName evidence="2">Uncharacterized protein</fullName>
    </submittedName>
</protein>
<gene>
    <name evidence="2" type="ORF">DXG03_004321</name>
</gene>
<name>A0A9P7KAA6_9AGAR</name>
<keyword evidence="1" id="KW-0472">Membrane</keyword>
<sequence length="433" mass="49022">MRWAAPPDRRECYLLIFALSVFLLSYNLDSSIQFFGYDPATAHGFVLSSLGIGSAKGLSADGRRPPGWRDSLENEIYGPWGWDKSEVAGDGAERTQKLAVEPHGAMWLGRKQVGELSGERFGGRTVNDGFLRWGEDVPQSTLVRHVSGYTVLDNVIIFNGTVHIVTNNRDDFPSISSIVAAVGPGKNDWRFISTTDARKRLGTYGAVSLDPHIDSNGWTTLPPPHRLIFPQVRVFTDPNPLPHFHTIRRRRVDTGFHPFLLKAAFPQLTVMYLEDWEDYYKLPVPFLIERIVVADREAAAASIQRGQPEFLPAFDLPGSRHWWEPIRRTLTAYFGEESIKKAKKTVTYIHRQSEHTGMRLRDEDHQALVQALKKLGRRYGYDVHVVSSQFDETGWTERMDAIVKSTVRSSFVQKLRLVLLSFSLLGLGRTRTS</sequence>
<dbReference type="Proteomes" id="UP000775547">
    <property type="component" value="Unassembled WGS sequence"/>
</dbReference>
<keyword evidence="1" id="KW-0812">Transmembrane</keyword>
<dbReference type="EMBL" id="JABCKV010000258">
    <property type="protein sequence ID" value="KAG5641730.1"/>
    <property type="molecule type" value="Genomic_DNA"/>
</dbReference>
<dbReference type="OrthoDB" id="529273at2759"/>
<organism evidence="2 3">
    <name type="scientific">Asterophora parasitica</name>
    <dbReference type="NCBI Taxonomy" id="117018"/>
    <lineage>
        <taxon>Eukaryota</taxon>
        <taxon>Fungi</taxon>
        <taxon>Dikarya</taxon>
        <taxon>Basidiomycota</taxon>
        <taxon>Agaricomycotina</taxon>
        <taxon>Agaricomycetes</taxon>
        <taxon>Agaricomycetidae</taxon>
        <taxon>Agaricales</taxon>
        <taxon>Tricholomatineae</taxon>
        <taxon>Lyophyllaceae</taxon>
        <taxon>Asterophora</taxon>
    </lineage>
</organism>
<dbReference type="AlphaFoldDB" id="A0A9P7KAA6"/>
<keyword evidence="3" id="KW-1185">Reference proteome</keyword>
<reference evidence="2" key="2">
    <citation type="submission" date="2021-10" db="EMBL/GenBank/DDBJ databases">
        <title>Phylogenomics reveals ancestral predisposition of the termite-cultivated fungus Termitomyces towards a domesticated lifestyle.</title>
        <authorList>
            <person name="Auxier B."/>
            <person name="Grum-Grzhimaylo A."/>
            <person name="Cardenas M.E."/>
            <person name="Lodge J.D."/>
            <person name="Laessoe T."/>
            <person name="Pedersen O."/>
            <person name="Smith M.E."/>
            <person name="Kuyper T.W."/>
            <person name="Franco-Molano E.A."/>
            <person name="Baroni T.J."/>
            <person name="Aanen D.K."/>
        </authorList>
    </citation>
    <scope>NUCLEOTIDE SEQUENCE</scope>
    <source>
        <strain evidence="2">AP01</strain>
        <tissue evidence="2">Mycelium</tissue>
    </source>
</reference>
<proteinExistence type="predicted"/>
<reference evidence="2" key="1">
    <citation type="submission" date="2020-07" db="EMBL/GenBank/DDBJ databases">
        <authorList>
            <person name="Nieuwenhuis M."/>
            <person name="Van De Peppel L.J.J."/>
        </authorList>
    </citation>
    <scope>NUCLEOTIDE SEQUENCE</scope>
    <source>
        <strain evidence="2">AP01</strain>
        <tissue evidence="2">Mycelium</tissue>
    </source>
</reference>
<comment type="caution">
    <text evidence="2">The sequence shown here is derived from an EMBL/GenBank/DDBJ whole genome shotgun (WGS) entry which is preliminary data.</text>
</comment>
<evidence type="ECO:0000256" key="1">
    <source>
        <dbReference type="SAM" id="Phobius"/>
    </source>
</evidence>
<evidence type="ECO:0000313" key="3">
    <source>
        <dbReference type="Proteomes" id="UP000775547"/>
    </source>
</evidence>
<keyword evidence="1" id="KW-1133">Transmembrane helix</keyword>
<feature type="transmembrane region" description="Helical" evidence="1">
    <location>
        <begin position="12"/>
        <end position="28"/>
    </location>
</feature>
<accession>A0A9P7KAA6</accession>
<evidence type="ECO:0000313" key="2">
    <source>
        <dbReference type="EMBL" id="KAG5641730.1"/>
    </source>
</evidence>